<dbReference type="Proteomes" id="UP000800092">
    <property type="component" value="Unassembled WGS sequence"/>
</dbReference>
<dbReference type="InterPro" id="IPR008928">
    <property type="entry name" value="6-hairpin_glycosidase_sf"/>
</dbReference>
<dbReference type="InterPro" id="IPR005198">
    <property type="entry name" value="Glyco_hydro_76"/>
</dbReference>
<evidence type="ECO:0000313" key="2">
    <source>
        <dbReference type="EMBL" id="KAF2231500.1"/>
    </source>
</evidence>
<reference evidence="2" key="1">
    <citation type="journal article" date="2020" name="Stud. Mycol.">
        <title>101 Dothideomycetes genomes: a test case for predicting lifestyles and emergence of pathogens.</title>
        <authorList>
            <person name="Haridas S."/>
            <person name="Albert R."/>
            <person name="Binder M."/>
            <person name="Bloem J."/>
            <person name="Labutti K."/>
            <person name="Salamov A."/>
            <person name="Andreopoulos B."/>
            <person name="Baker S."/>
            <person name="Barry K."/>
            <person name="Bills G."/>
            <person name="Bluhm B."/>
            <person name="Cannon C."/>
            <person name="Castanera R."/>
            <person name="Culley D."/>
            <person name="Daum C."/>
            <person name="Ezra D."/>
            <person name="Gonzalez J."/>
            <person name="Henrissat B."/>
            <person name="Kuo A."/>
            <person name="Liang C."/>
            <person name="Lipzen A."/>
            <person name="Lutzoni F."/>
            <person name="Magnuson J."/>
            <person name="Mondo S."/>
            <person name="Nolan M."/>
            <person name="Ohm R."/>
            <person name="Pangilinan J."/>
            <person name="Park H.-J."/>
            <person name="Ramirez L."/>
            <person name="Alfaro M."/>
            <person name="Sun H."/>
            <person name="Tritt A."/>
            <person name="Yoshinaga Y."/>
            <person name="Zwiers L.-H."/>
            <person name="Turgeon B."/>
            <person name="Goodwin S."/>
            <person name="Spatafora J."/>
            <person name="Crous P."/>
            <person name="Grigoriev I."/>
        </authorList>
    </citation>
    <scope>NUCLEOTIDE SEQUENCE</scope>
    <source>
        <strain evidence="2">Tuck. ex Michener</strain>
    </source>
</reference>
<keyword evidence="1" id="KW-0732">Signal</keyword>
<dbReference type="GO" id="GO:0016787">
    <property type="term" value="F:hydrolase activity"/>
    <property type="evidence" value="ECO:0007669"/>
    <property type="project" value="UniProtKB-KW"/>
</dbReference>
<name>A0A6A6H1C1_VIRVR</name>
<feature type="chain" id="PRO_5025624235" evidence="1">
    <location>
        <begin position="26"/>
        <end position="390"/>
    </location>
</feature>
<proteinExistence type="predicted"/>
<gene>
    <name evidence="2" type="ORF">EV356DRAFT_525903</name>
</gene>
<sequence length="390" mass="43065">MLKSSIQALVALLAVTSHSISVSDAELSFNTLQQWYNQSIGLWIPSTAPGWWNSANCLTVVADLAAIDSNVKTKAESIFPRTFEKAQAYNLQQQKGVGTNWLPWSYYGNFWPWFPLHHPKPPFHHPNGFLNSYYDDEGWWALAWIAVYDVTGDTRYLHTAESIFQDMAASYDTTPCGGIWWDKNHTYVNAIANELFLSVGAHLANRAPSKSSYYLRWAQREWAWFQSSGMINAQNTINDGLNLTTCRNNNGTVWSYNQGVVLGALAELNSADSEENSVAYLSTAKRIADAAIANLTDANGVLHDPCEPDCGADGSQFKGVFARNLQRLQQASPEVRYKTFLQDNANAIWADDRGVGNELSVVWSGPFVSPANASTQSSAMDAIVGALTVS</sequence>
<dbReference type="Pfam" id="PF03663">
    <property type="entry name" value="Glyco_hydro_76"/>
    <property type="match status" value="1"/>
</dbReference>
<dbReference type="EMBL" id="ML991826">
    <property type="protein sequence ID" value="KAF2231500.1"/>
    <property type="molecule type" value="Genomic_DNA"/>
</dbReference>
<protein>
    <submittedName>
        <fullName evidence="2">Glycoside hydrolase family 76 protein</fullName>
    </submittedName>
</protein>
<dbReference type="SUPFAM" id="SSF48208">
    <property type="entry name" value="Six-hairpin glycosidases"/>
    <property type="match status" value="1"/>
</dbReference>
<keyword evidence="2" id="KW-0378">Hydrolase</keyword>
<organism evidence="2 3">
    <name type="scientific">Viridothelium virens</name>
    <name type="common">Speckled blister lichen</name>
    <name type="synonym">Trypethelium virens</name>
    <dbReference type="NCBI Taxonomy" id="1048519"/>
    <lineage>
        <taxon>Eukaryota</taxon>
        <taxon>Fungi</taxon>
        <taxon>Dikarya</taxon>
        <taxon>Ascomycota</taxon>
        <taxon>Pezizomycotina</taxon>
        <taxon>Dothideomycetes</taxon>
        <taxon>Dothideomycetes incertae sedis</taxon>
        <taxon>Trypetheliales</taxon>
        <taxon>Trypetheliaceae</taxon>
        <taxon>Viridothelium</taxon>
    </lineage>
</organism>
<evidence type="ECO:0000313" key="3">
    <source>
        <dbReference type="Proteomes" id="UP000800092"/>
    </source>
</evidence>
<feature type="signal peptide" evidence="1">
    <location>
        <begin position="1"/>
        <end position="25"/>
    </location>
</feature>
<dbReference type="PANTHER" id="PTHR47791">
    <property type="entry name" value="MEIOTICALLY UP-REGULATED GENE 191 PROTEIN"/>
    <property type="match status" value="1"/>
</dbReference>
<dbReference type="GO" id="GO:0005975">
    <property type="term" value="P:carbohydrate metabolic process"/>
    <property type="evidence" value="ECO:0007669"/>
    <property type="project" value="InterPro"/>
</dbReference>
<dbReference type="AlphaFoldDB" id="A0A6A6H1C1"/>
<dbReference type="PANTHER" id="PTHR47791:SF1">
    <property type="entry name" value="ENDO MANNANASE, GH76 FAMILY (EUROFUNG)"/>
    <property type="match status" value="1"/>
</dbReference>
<accession>A0A6A6H1C1</accession>
<dbReference type="OrthoDB" id="9984024at2759"/>
<dbReference type="Gene3D" id="1.50.10.20">
    <property type="match status" value="1"/>
</dbReference>
<dbReference type="InterPro" id="IPR053169">
    <property type="entry name" value="MUG_Protein"/>
</dbReference>
<evidence type="ECO:0000256" key="1">
    <source>
        <dbReference type="SAM" id="SignalP"/>
    </source>
</evidence>
<keyword evidence="3" id="KW-1185">Reference proteome</keyword>